<accession>A0A9W8TI33</accession>
<keyword evidence="1" id="KW-1133">Transmembrane helix</keyword>
<protein>
    <submittedName>
        <fullName evidence="2">Uncharacterized protein</fullName>
    </submittedName>
</protein>
<dbReference type="Proteomes" id="UP001148614">
    <property type="component" value="Unassembled WGS sequence"/>
</dbReference>
<keyword evidence="1" id="KW-0472">Membrane</keyword>
<gene>
    <name evidence="2" type="ORF">NPX13_g9021</name>
</gene>
<dbReference type="AlphaFoldDB" id="A0A9W8TI33"/>
<keyword evidence="1" id="KW-0812">Transmembrane</keyword>
<reference evidence="2" key="1">
    <citation type="submission" date="2022-07" db="EMBL/GenBank/DDBJ databases">
        <title>Genome Sequence of Xylaria arbuscula.</title>
        <authorList>
            <person name="Buettner E."/>
        </authorList>
    </citation>
    <scope>NUCLEOTIDE SEQUENCE</scope>
    <source>
        <strain evidence="2">VT107</strain>
    </source>
</reference>
<dbReference type="EMBL" id="JANPWZ010002106">
    <property type="protein sequence ID" value="KAJ3561253.1"/>
    <property type="molecule type" value="Genomic_DNA"/>
</dbReference>
<keyword evidence="3" id="KW-1185">Reference proteome</keyword>
<feature type="transmembrane region" description="Helical" evidence="1">
    <location>
        <begin position="12"/>
        <end position="31"/>
    </location>
</feature>
<proteinExistence type="predicted"/>
<evidence type="ECO:0000313" key="2">
    <source>
        <dbReference type="EMBL" id="KAJ3561253.1"/>
    </source>
</evidence>
<evidence type="ECO:0000256" key="1">
    <source>
        <dbReference type="SAM" id="Phobius"/>
    </source>
</evidence>
<name>A0A9W8TI33_9PEZI</name>
<evidence type="ECO:0000313" key="3">
    <source>
        <dbReference type="Proteomes" id="UP001148614"/>
    </source>
</evidence>
<comment type="caution">
    <text evidence="2">The sequence shown here is derived from an EMBL/GenBank/DDBJ whole genome shotgun (WGS) entry which is preliminary data.</text>
</comment>
<organism evidence="2 3">
    <name type="scientific">Xylaria arbuscula</name>
    <dbReference type="NCBI Taxonomy" id="114810"/>
    <lineage>
        <taxon>Eukaryota</taxon>
        <taxon>Fungi</taxon>
        <taxon>Dikarya</taxon>
        <taxon>Ascomycota</taxon>
        <taxon>Pezizomycotina</taxon>
        <taxon>Sordariomycetes</taxon>
        <taxon>Xylariomycetidae</taxon>
        <taxon>Xylariales</taxon>
        <taxon>Xylariaceae</taxon>
        <taxon>Xylaria</taxon>
    </lineage>
</organism>
<sequence length="100" mass="10908">MGLPNGVLGPVLGGLLGFLGAIVAAVVAFALSRLNRNRERLADQEHTAHYGHELGLHRNPDRFWHQGSINSADSMQRGSSYQLIERYRALEVQVAGPHAP</sequence>